<proteinExistence type="predicted"/>
<feature type="signal peptide" evidence="2">
    <location>
        <begin position="1"/>
        <end position="22"/>
    </location>
</feature>
<feature type="chain" id="PRO_5046749306" evidence="2">
    <location>
        <begin position="23"/>
        <end position="498"/>
    </location>
</feature>
<evidence type="ECO:0000313" key="3">
    <source>
        <dbReference type="EMBL" id="MEN8624872.1"/>
    </source>
</evidence>
<name>A0ABV0D2G0_9GAMM</name>
<accession>A0ABV0D2G0</accession>
<sequence length="498" mass="52850">MKHTTKALIAAITLCMSASAVASSHREAPSITKTPKVDASDFYMFNSYENNRADYVTIIANYLPLQDAYGGPNYFALDPDALYEIHIDNNGDAVEDITFQFDFTQELNSIEIDSDGDPSTPNVAIPLSNAGDASNSANVQTSESYNVTMVKGDRRSGSRTSLGNFDKPFDYIGTKSFADYPTYARSFIKPLNLGSCGQGRVFVGQRAEGFAIDLGRVFDLVNLNPLGARDAGTNVLAGKNVTSIAMEVPKACLVNSTSKDPVIGAWTTASVRQATLVNGNPASGISTTAKKGGAWTQVSRLGMPLVNEVVIGLKDKDKFNASEPKDDVAKFAPYVFYPTLPALIETLYPSAPAPTNFPRQDLVTAFLTGVPTVNKPANPNMVPSDMLRLNTNIAAVAAANQNDLGVISIIDAQNDGRPSTANDIAGFPNGRRPGDDVTDIALRVSMGALCHAGLPADATCVPEDAKAGKALLTDGALKPATEFDSVFPYLTTPTPGSR</sequence>
<reference evidence="3 4" key="1">
    <citation type="submission" date="2024-05" db="EMBL/GenBank/DDBJ databases">
        <title>Genome sequencing of Marine Estuary Bacteria, Pseudoalteromonas distincta strain FA, Psychrobacter proteolyticus strain EA, and Shewanella baltica strain CA.</title>
        <authorList>
            <person name="Dieffenbach S.A."/>
            <person name="Maclea K.S."/>
        </authorList>
    </citation>
    <scope>NUCLEOTIDE SEQUENCE [LARGE SCALE GENOMIC DNA]</scope>
    <source>
        <strain evidence="3 4">EA</strain>
    </source>
</reference>
<dbReference type="Proteomes" id="UP001414441">
    <property type="component" value="Unassembled WGS sequence"/>
</dbReference>
<evidence type="ECO:0000256" key="1">
    <source>
        <dbReference type="SAM" id="MobiDB-lite"/>
    </source>
</evidence>
<evidence type="ECO:0000256" key="2">
    <source>
        <dbReference type="SAM" id="SignalP"/>
    </source>
</evidence>
<protein>
    <submittedName>
        <fullName evidence="3">DUF4331 domain-containing protein</fullName>
    </submittedName>
</protein>
<gene>
    <name evidence="3" type="ORF">ABFV72_02485</name>
</gene>
<dbReference type="RefSeq" id="WP_347162290.1">
    <property type="nucleotide sequence ID" value="NZ_JBDLOB010000001.1"/>
</dbReference>
<organism evidence="3 4">
    <name type="scientific">Psychrobacter proteolyticus</name>
    <dbReference type="NCBI Taxonomy" id="147825"/>
    <lineage>
        <taxon>Bacteria</taxon>
        <taxon>Pseudomonadati</taxon>
        <taxon>Pseudomonadota</taxon>
        <taxon>Gammaproteobacteria</taxon>
        <taxon>Moraxellales</taxon>
        <taxon>Moraxellaceae</taxon>
        <taxon>Psychrobacter</taxon>
    </lineage>
</organism>
<dbReference type="InterPro" id="IPR025566">
    <property type="entry name" value="DUF4331"/>
</dbReference>
<evidence type="ECO:0000313" key="4">
    <source>
        <dbReference type="Proteomes" id="UP001414441"/>
    </source>
</evidence>
<keyword evidence="2" id="KW-0732">Signal</keyword>
<comment type="caution">
    <text evidence="3">The sequence shown here is derived from an EMBL/GenBank/DDBJ whole genome shotgun (WGS) entry which is preliminary data.</text>
</comment>
<keyword evidence="4" id="KW-1185">Reference proteome</keyword>
<feature type="region of interest" description="Disordered" evidence="1">
    <location>
        <begin position="112"/>
        <end position="138"/>
    </location>
</feature>
<dbReference type="EMBL" id="JBDLOB010000001">
    <property type="protein sequence ID" value="MEN8624872.1"/>
    <property type="molecule type" value="Genomic_DNA"/>
</dbReference>
<dbReference type="Pfam" id="PF14224">
    <property type="entry name" value="DUF4331"/>
    <property type="match status" value="1"/>
</dbReference>